<name>A0A3B0CMY2_9BACL</name>
<dbReference type="RefSeq" id="WP_120745460.1">
    <property type="nucleotide sequence ID" value="NZ_RBAH01000001.1"/>
</dbReference>
<dbReference type="OrthoDB" id="10013311at2"/>
<keyword evidence="2" id="KW-1185">Reference proteome</keyword>
<comment type="caution">
    <text evidence="1">The sequence shown here is derived from an EMBL/GenBank/DDBJ whole genome shotgun (WGS) entry which is preliminary data.</text>
</comment>
<accession>A0A3B0CMY2</accession>
<protein>
    <submittedName>
        <fullName evidence="1">Uncharacterized protein</fullName>
    </submittedName>
</protein>
<sequence>MEDKGRKTICECVECKHRQAGWSGRDGACCELCGGHSIPVGWWDDIKSDNTTNQTGISNFTLRYEEAPALVFVQKNVNGGIEVYQDGVRLEGVCSIEIKSEMNSATTHKVEYMTGMTRSKRNNGFATGGFVSSLGVLRVGDGETEETIIPLSDQMQEFSNEYNDTSARIEEGRKLMKEKKRTLIPKVD</sequence>
<dbReference type="AlphaFoldDB" id="A0A3B0CMY2"/>
<dbReference type="Proteomes" id="UP000282311">
    <property type="component" value="Unassembled WGS sequence"/>
</dbReference>
<organism evidence="1 2">
    <name type="scientific">Paenibacillus ginsengarvi</name>
    <dbReference type="NCBI Taxonomy" id="400777"/>
    <lineage>
        <taxon>Bacteria</taxon>
        <taxon>Bacillati</taxon>
        <taxon>Bacillota</taxon>
        <taxon>Bacilli</taxon>
        <taxon>Bacillales</taxon>
        <taxon>Paenibacillaceae</taxon>
        <taxon>Paenibacillus</taxon>
    </lineage>
</organism>
<reference evidence="1 2" key="1">
    <citation type="journal article" date="2007" name="Int. J. Syst. Evol. Microbiol.">
        <title>Paenibacillus ginsengarvi sp. nov., isolated from soil from ginseng cultivation.</title>
        <authorList>
            <person name="Yoon M.H."/>
            <person name="Ten L.N."/>
            <person name="Im W.T."/>
        </authorList>
    </citation>
    <scope>NUCLEOTIDE SEQUENCE [LARGE SCALE GENOMIC DNA]</scope>
    <source>
        <strain evidence="1 2">KCTC 13059</strain>
    </source>
</reference>
<gene>
    <name evidence="1" type="ORF">D7M11_02000</name>
</gene>
<evidence type="ECO:0000313" key="1">
    <source>
        <dbReference type="EMBL" id="RKN86753.1"/>
    </source>
</evidence>
<evidence type="ECO:0000313" key="2">
    <source>
        <dbReference type="Proteomes" id="UP000282311"/>
    </source>
</evidence>
<proteinExistence type="predicted"/>
<dbReference type="EMBL" id="RBAH01000001">
    <property type="protein sequence ID" value="RKN86753.1"/>
    <property type="molecule type" value="Genomic_DNA"/>
</dbReference>